<feature type="signal peptide" evidence="2">
    <location>
        <begin position="1"/>
        <end position="32"/>
    </location>
</feature>
<evidence type="ECO:0000313" key="4">
    <source>
        <dbReference type="EMBL" id="MFD2205433.1"/>
    </source>
</evidence>
<name>A0ABW5BH98_9PROT</name>
<comment type="caution">
    <text evidence="4">The sequence shown here is derived from an EMBL/GenBank/DDBJ whole genome shotgun (WGS) entry which is preliminary data.</text>
</comment>
<sequence>MDNMFKTNSICVITASLFTAGFVALTATPALAECVSLSNGQTDCGRYPTHAMKSKPTTVKKAQYKVIVPTRPNAPKAIVQKKQTPARARTIKKPNNGPVFGLPGGTGTPDLVVLPASAGSSGMPNNGYCGSWNGGNQSIRWIIRNNGTALAPASVVSVGFDVPLGLPWNDTYPAQQSLNVPPLAPGQQFLMSHPIAPASWTPTGHPSVRFGFFADYHATINEISEANNHVEDAFCLGPAT</sequence>
<gene>
    <name evidence="4" type="ORF">ACFSKO_07420</name>
</gene>
<keyword evidence="2" id="KW-0732">Signal</keyword>
<dbReference type="EMBL" id="JBHUII010000004">
    <property type="protein sequence ID" value="MFD2205433.1"/>
    <property type="molecule type" value="Genomic_DNA"/>
</dbReference>
<organism evidence="4 5">
    <name type="scientific">Kiloniella antarctica</name>
    <dbReference type="NCBI Taxonomy" id="1550907"/>
    <lineage>
        <taxon>Bacteria</taxon>
        <taxon>Pseudomonadati</taxon>
        <taxon>Pseudomonadota</taxon>
        <taxon>Alphaproteobacteria</taxon>
        <taxon>Rhodospirillales</taxon>
        <taxon>Kiloniellaceae</taxon>
        <taxon>Kiloniella</taxon>
    </lineage>
</organism>
<reference evidence="5" key="1">
    <citation type="journal article" date="2019" name="Int. J. Syst. Evol. Microbiol.">
        <title>The Global Catalogue of Microorganisms (GCM) 10K type strain sequencing project: providing services to taxonomists for standard genome sequencing and annotation.</title>
        <authorList>
            <consortium name="The Broad Institute Genomics Platform"/>
            <consortium name="The Broad Institute Genome Sequencing Center for Infectious Disease"/>
            <person name="Wu L."/>
            <person name="Ma J."/>
        </authorList>
    </citation>
    <scope>NUCLEOTIDE SEQUENCE [LARGE SCALE GENOMIC DNA]</scope>
    <source>
        <strain evidence="5">CGMCC 4.7192</strain>
    </source>
</reference>
<keyword evidence="5" id="KW-1185">Reference proteome</keyword>
<protein>
    <submittedName>
        <fullName evidence="4">CARDB domain-containing protein</fullName>
    </submittedName>
</protein>
<dbReference type="InterPro" id="IPR011635">
    <property type="entry name" value="CARDB"/>
</dbReference>
<accession>A0ABW5BH98</accession>
<evidence type="ECO:0000259" key="3">
    <source>
        <dbReference type="Pfam" id="PF07705"/>
    </source>
</evidence>
<dbReference type="Proteomes" id="UP001597294">
    <property type="component" value="Unassembled WGS sequence"/>
</dbReference>
<feature type="domain" description="CARDB" evidence="3">
    <location>
        <begin position="109"/>
        <end position="230"/>
    </location>
</feature>
<evidence type="ECO:0000256" key="1">
    <source>
        <dbReference type="SAM" id="MobiDB-lite"/>
    </source>
</evidence>
<dbReference type="RefSeq" id="WP_380250037.1">
    <property type="nucleotide sequence ID" value="NZ_JBHUII010000004.1"/>
</dbReference>
<proteinExistence type="predicted"/>
<evidence type="ECO:0000313" key="5">
    <source>
        <dbReference type="Proteomes" id="UP001597294"/>
    </source>
</evidence>
<dbReference type="Pfam" id="PF07705">
    <property type="entry name" value="CARDB"/>
    <property type="match status" value="1"/>
</dbReference>
<feature type="region of interest" description="Disordered" evidence="1">
    <location>
        <begin position="83"/>
        <end position="104"/>
    </location>
</feature>
<evidence type="ECO:0000256" key="2">
    <source>
        <dbReference type="SAM" id="SignalP"/>
    </source>
</evidence>
<dbReference type="InterPro" id="IPR013783">
    <property type="entry name" value="Ig-like_fold"/>
</dbReference>
<feature type="chain" id="PRO_5046361939" evidence="2">
    <location>
        <begin position="33"/>
        <end position="240"/>
    </location>
</feature>
<dbReference type="Gene3D" id="2.60.40.10">
    <property type="entry name" value="Immunoglobulins"/>
    <property type="match status" value="1"/>
</dbReference>